<keyword evidence="6 8" id="KW-0472">Membrane</keyword>
<dbReference type="EMBL" id="PGEZ01000001">
    <property type="protein sequence ID" value="PJJ56392.1"/>
    <property type="molecule type" value="Genomic_DNA"/>
</dbReference>
<dbReference type="SMART" id="SM00382">
    <property type="entry name" value="AAA"/>
    <property type="match status" value="1"/>
</dbReference>
<dbReference type="InterPro" id="IPR003593">
    <property type="entry name" value="AAA+_ATPase"/>
</dbReference>
<gene>
    <name evidence="11" type="ORF">CLV56_0598</name>
</gene>
<dbReference type="InterPro" id="IPR014223">
    <property type="entry name" value="ABC_CydC/D"/>
</dbReference>
<feature type="transmembrane region" description="Helical" evidence="8">
    <location>
        <begin position="251"/>
        <end position="274"/>
    </location>
</feature>
<keyword evidence="4 11" id="KW-0067">ATP-binding</keyword>
<feature type="region of interest" description="Disordered" evidence="7">
    <location>
        <begin position="559"/>
        <end position="579"/>
    </location>
</feature>
<name>A0A2M9BEM1_9ACTN</name>
<sequence length="579" mass="59945">MSGGSPSALLRDLGGMSRTARGRLAGGTVLGVLASLASIGLLLTSGWLISRAAQHPPVLYLMVAIVAVRAFGIARAALRYAERLATHDGALRVGTDLRVAVYRRLERLAPSTLAAGRRGDRVARIVGDVDAVGDLLVRVFVPRIVTAVSAGVVVGLVLVILPAGGVLLGACVVLGWLLAETGVRFGGRTASAATTGLRGVLAAEVAESVRAAREIAAYGASATYAGRIASASSGLAHAERRTAFLDGAGTLAIRFAMTLALVGIASLGVAAVAAGDLDPVLLAVVVLAPLALLEPLEAVPGIVAQEQRSTLSRRRLLELSAQRDEALRDPQDPVAPRSSVALHVRDLRLGWGEAPDLVAGFDLDLDEGATVLVTGPSGAGKSTLAAALLRLAAPRGGSITIGGVETSTMTGADVRARIGLLRQDEHVFDTSVRENLRIADPDADDERLLIALRGAGLGPLLDRLPDGLETEVGENGRRLSGGERQRLGLARLLLADHRVLVLDEPTEHLDPSAADRLVDDLLALAPARSLLVLSHDPRFLARGLERVRLDAWHPAGATGAVVGDGATAAPPGQDRRALT</sequence>
<dbReference type="RefSeq" id="WP_100414367.1">
    <property type="nucleotide sequence ID" value="NZ_PGEZ01000001.1"/>
</dbReference>
<proteinExistence type="predicted"/>
<dbReference type="InterPro" id="IPR017871">
    <property type="entry name" value="ABC_transporter-like_CS"/>
</dbReference>
<evidence type="ECO:0000313" key="11">
    <source>
        <dbReference type="EMBL" id="PJJ56392.1"/>
    </source>
</evidence>
<comment type="subcellular location">
    <subcellularLocation>
        <location evidence="1">Cell membrane</location>
        <topology evidence="1">Multi-pass membrane protein</topology>
    </subcellularLocation>
</comment>
<keyword evidence="2 8" id="KW-0812">Transmembrane</keyword>
<evidence type="ECO:0000256" key="7">
    <source>
        <dbReference type="SAM" id="MobiDB-lite"/>
    </source>
</evidence>
<keyword evidence="12" id="KW-1185">Reference proteome</keyword>
<evidence type="ECO:0000259" key="9">
    <source>
        <dbReference type="PROSITE" id="PS50893"/>
    </source>
</evidence>
<dbReference type="SUPFAM" id="SSF90123">
    <property type="entry name" value="ABC transporter transmembrane region"/>
    <property type="match status" value="1"/>
</dbReference>
<evidence type="ECO:0000256" key="8">
    <source>
        <dbReference type="SAM" id="Phobius"/>
    </source>
</evidence>
<dbReference type="SUPFAM" id="SSF52540">
    <property type="entry name" value="P-loop containing nucleoside triphosphate hydrolases"/>
    <property type="match status" value="1"/>
</dbReference>
<reference evidence="11 12" key="1">
    <citation type="submission" date="2017-11" db="EMBL/GenBank/DDBJ databases">
        <title>Genomic Encyclopedia of Archaeal and Bacterial Type Strains, Phase II (KMG-II): From Individual Species to Whole Genera.</title>
        <authorList>
            <person name="Goeker M."/>
        </authorList>
    </citation>
    <scope>NUCLEOTIDE SEQUENCE [LARGE SCALE GENOMIC DNA]</scope>
    <source>
        <strain evidence="11 12">DSM 27763</strain>
    </source>
</reference>
<dbReference type="AlphaFoldDB" id="A0A2M9BEM1"/>
<feature type="transmembrane region" description="Helical" evidence="8">
    <location>
        <begin position="24"/>
        <end position="49"/>
    </location>
</feature>
<dbReference type="PANTHER" id="PTHR24221">
    <property type="entry name" value="ATP-BINDING CASSETTE SUB-FAMILY B"/>
    <property type="match status" value="1"/>
</dbReference>
<evidence type="ECO:0000313" key="12">
    <source>
        <dbReference type="Proteomes" id="UP000230842"/>
    </source>
</evidence>
<feature type="transmembrane region" description="Helical" evidence="8">
    <location>
        <begin position="145"/>
        <end position="178"/>
    </location>
</feature>
<dbReference type="InterPro" id="IPR027417">
    <property type="entry name" value="P-loop_NTPase"/>
</dbReference>
<dbReference type="Pfam" id="PF00664">
    <property type="entry name" value="ABC_membrane"/>
    <property type="match status" value="1"/>
</dbReference>
<dbReference type="GO" id="GO:0034775">
    <property type="term" value="P:glutathione transmembrane transport"/>
    <property type="evidence" value="ECO:0007669"/>
    <property type="project" value="InterPro"/>
</dbReference>
<dbReference type="GO" id="GO:0016887">
    <property type="term" value="F:ATP hydrolysis activity"/>
    <property type="evidence" value="ECO:0007669"/>
    <property type="project" value="InterPro"/>
</dbReference>
<dbReference type="Gene3D" id="1.20.1560.10">
    <property type="entry name" value="ABC transporter type 1, transmembrane domain"/>
    <property type="match status" value="1"/>
</dbReference>
<dbReference type="GO" id="GO:0005524">
    <property type="term" value="F:ATP binding"/>
    <property type="evidence" value="ECO:0007669"/>
    <property type="project" value="UniProtKB-KW"/>
</dbReference>
<dbReference type="PANTHER" id="PTHR24221:SF654">
    <property type="entry name" value="ATP-BINDING CASSETTE SUB-FAMILY B MEMBER 6"/>
    <property type="match status" value="1"/>
</dbReference>
<evidence type="ECO:0000256" key="3">
    <source>
        <dbReference type="ARBA" id="ARBA00022741"/>
    </source>
</evidence>
<accession>A0A2M9BEM1</accession>
<evidence type="ECO:0000256" key="2">
    <source>
        <dbReference type="ARBA" id="ARBA00022692"/>
    </source>
</evidence>
<evidence type="ECO:0000259" key="10">
    <source>
        <dbReference type="PROSITE" id="PS50929"/>
    </source>
</evidence>
<evidence type="ECO:0000256" key="6">
    <source>
        <dbReference type="ARBA" id="ARBA00023136"/>
    </source>
</evidence>
<evidence type="ECO:0000256" key="1">
    <source>
        <dbReference type="ARBA" id="ARBA00004651"/>
    </source>
</evidence>
<evidence type="ECO:0000256" key="5">
    <source>
        <dbReference type="ARBA" id="ARBA00022989"/>
    </source>
</evidence>
<dbReference type="Proteomes" id="UP000230842">
    <property type="component" value="Unassembled WGS sequence"/>
</dbReference>
<feature type="domain" description="ABC transporter" evidence="9">
    <location>
        <begin position="342"/>
        <end position="577"/>
    </location>
</feature>
<dbReference type="InterPro" id="IPR011527">
    <property type="entry name" value="ABC1_TM_dom"/>
</dbReference>
<dbReference type="GO" id="GO:0034040">
    <property type="term" value="F:ATPase-coupled lipid transmembrane transporter activity"/>
    <property type="evidence" value="ECO:0007669"/>
    <property type="project" value="TreeGrafter"/>
</dbReference>
<keyword evidence="3" id="KW-0547">Nucleotide-binding</keyword>
<evidence type="ECO:0000256" key="4">
    <source>
        <dbReference type="ARBA" id="ARBA00022840"/>
    </source>
</evidence>
<dbReference type="InterPro" id="IPR039421">
    <property type="entry name" value="Type_1_exporter"/>
</dbReference>
<dbReference type="GO" id="GO:0005886">
    <property type="term" value="C:plasma membrane"/>
    <property type="evidence" value="ECO:0007669"/>
    <property type="project" value="UniProtKB-SubCell"/>
</dbReference>
<dbReference type="Gene3D" id="3.40.50.300">
    <property type="entry name" value="P-loop containing nucleotide triphosphate hydrolases"/>
    <property type="match status" value="1"/>
</dbReference>
<dbReference type="InterPro" id="IPR003439">
    <property type="entry name" value="ABC_transporter-like_ATP-bd"/>
</dbReference>
<dbReference type="PROSITE" id="PS50929">
    <property type="entry name" value="ABC_TM1F"/>
    <property type="match status" value="1"/>
</dbReference>
<dbReference type="NCBIfam" id="TIGR02868">
    <property type="entry name" value="CydC"/>
    <property type="match status" value="1"/>
</dbReference>
<keyword evidence="5 8" id="KW-1133">Transmembrane helix</keyword>
<dbReference type="PROSITE" id="PS00211">
    <property type="entry name" value="ABC_TRANSPORTER_1"/>
    <property type="match status" value="1"/>
</dbReference>
<dbReference type="OrthoDB" id="9806127at2"/>
<protein>
    <submittedName>
        <fullName evidence="11">ATP-binding cassette subfamily C protein CydC</fullName>
    </submittedName>
</protein>
<dbReference type="InterPro" id="IPR036640">
    <property type="entry name" value="ABC1_TM_sf"/>
</dbReference>
<dbReference type="PROSITE" id="PS50893">
    <property type="entry name" value="ABC_TRANSPORTER_2"/>
    <property type="match status" value="1"/>
</dbReference>
<dbReference type="GO" id="GO:0140359">
    <property type="term" value="F:ABC-type transporter activity"/>
    <property type="evidence" value="ECO:0007669"/>
    <property type="project" value="InterPro"/>
</dbReference>
<dbReference type="Pfam" id="PF00005">
    <property type="entry name" value="ABC_tran"/>
    <property type="match status" value="1"/>
</dbReference>
<organism evidence="11 12">
    <name type="scientific">Mumia flava</name>
    <dbReference type="NCBI Taxonomy" id="1348852"/>
    <lineage>
        <taxon>Bacteria</taxon>
        <taxon>Bacillati</taxon>
        <taxon>Actinomycetota</taxon>
        <taxon>Actinomycetes</taxon>
        <taxon>Propionibacteriales</taxon>
        <taxon>Nocardioidaceae</taxon>
        <taxon>Mumia</taxon>
    </lineage>
</organism>
<comment type="caution">
    <text evidence="11">The sequence shown here is derived from an EMBL/GenBank/DDBJ whole genome shotgun (WGS) entry which is preliminary data.</text>
</comment>
<feature type="compositionally biased region" description="Low complexity" evidence="7">
    <location>
        <begin position="559"/>
        <end position="572"/>
    </location>
</feature>
<dbReference type="GO" id="GO:0045454">
    <property type="term" value="P:cell redox homeostasis"/>
    <property type="evidence" value="ECO:0007669"/>
    <property type="project" value="InterPro"/>
</dbReference>
<feature type="transmembrane region" description="Helical" evidence="8">
    <location>
        <begin position="58"/>
        <end position="78"/>
    </location>
</feature>
<feature type="domain" description="ABC transmembrane type-1" evidence="10">
    <location>
        <begin position="25"/>
        <end position="308"/>
    </location>
</feature>